<dbReference type="InterPro" id="IPR011009">
    <property type="entry name" value="Kinase-like_dom_sf"/>
</dbReference>
<organism evidence="2 3">
    <name type="scientific">Monosporascus cannonballus</name>
    <dbReference type="NCBI Taxonomy" id="155416"/>
    <lineage>
        <taxon>Eukaryota</taxon>
        <taxon>Fungi</taxon>
        <taxon>Dikarya</taxon>
        <taxon>Ascomycota</taxon>
        <taxon>Pezizomycotina</taxon>
        <taxon>Sordariomycetes</taxon>
        <taxon>Xylariomycetidae</taxon>
        <taxon>Xylariales</taxon>
        <taxon>Xylariales incertae sedis</taxon>
        <taxon>Monosporascus</taxon>
    </lineage>
</organism>
<evidence type="ECO:0000313" key="2">
    <source>
        <dbReference type="EMBL" id="RYO77168.1"/>
    </source>
</evidence>
<dbReference type="SUPFAM" id="SSF56112">
    <property type="entry name" value="Protein kinase-like (PK-like)"/>
    <property type="match status" value="1"/>
</dbReference>
<dbReference type="Gene3D" id="1.10.510.10">
    <property type="entry name" value="Transferase(Phosphotransferase) domain 1"/>
    <property type="match status" value="1"/>
</dbReference>
<feature type="region of interest" description="Disordered" evidence="1">
    <location>
        <begin position="37"/>
        <end position="72"/>
    </location>
</feature>
<proteinExistence type="predicted"/>
<keyword evidence="3" id="KW-1185">Reference proteome</keyword>
<protein>
    <recommendedName>
        <fullName evidence="4">Protein kinase domain-containing protein</fullName>
    </recommendedName>
</protein>
<name>A0ABY0GTV3_9PEZI</name>
<sequence length="304" mass="33539">MFEIKTGKPLFHPGSSLRSLIRDFELLLGPLPEPYRSAWNAPERQGVGSSVATGDSESGNEDTVPGSTDPTAWEPASLLKLKAEILAGSGGADVLEGKLLQERTVRRQTSPENPKMETTKYRFPRGEALLLANLLRGMLKYDPDERMTLEAICHHLWPDNRSSLQKVYERFKTGAMVVLERRLAPVFVLSLVVAFAILLDWTQSSQGGSGKEFCPQGISSTHILCMSLSCDACVCWLKEPPEDEIAGVTEQLVREEAVKFRRGITDIRLLMDGHSRTTAGYTADGGGDMVNDDCHMTVRMGNRT</sequence>
<evidence type="ECO:0000256" key="1">
    <source>
        <dbReference type="SAM" id="MobiDB-lite"/>
    </source>
</evidence>
<comment type="caution">
    <text evidence="2">The sequence shown here is derived from an EMBL/GenBank/DDBJ whole genome shotgun (WGS) entry which is preliminary data.</text>
</comment>
<dbReference type="EMBL" id="QJNS01000492">
    <property type="protein sequence ID" value="RYO77168.1"/>
    <property type="molecule type" value="Genomic_DNA"/>
</dbReference>
<accession>A0ABY0GTV3</accession>
<reference evidence="2 3" key="1">
    <citation type="submission" date="2018-06" db="EMBL/GenBank/DDBJ databases">
        <title>Complete Genomes of Monosporascus.</title>
        <authorList>
            <person name="Robinson A.J."/>
            <person name="Natvig D.O."/>
        </authorList>
    </citation>
    <scope>NUCLEOTIDE SEQUENCE [LARGE SCALE GENOMIC DNA]</scope>
    <source>
        <strain evidence="2 3">CBS 609.92</strain>
    </source>
</reference>
<evidence type="ECO:0000313" key="3">
    <source>
        <dbReference type="Proteomes" id="UP000294003"/>
    </source>
</evidence>
<feature type="compositionally biased region" description="Polar residues" evidence="1">
    <location>
        <begin position="47"/>
        <end position="57"/>
    </location>
</feature>
<dbReference type="Proteomes" id="UP000294003">
    <property type="component" value="Unassembled WGS sequence"/>
</dbReference>
<gene>
    <name evidence="2" type="ORF">DL762_009436</name>
</gene>
<evidence type="ECO:0008006" key="4">
    <source>
        <dbReference type="Google" id="ProtNLM"/>
    </source>
</evidence>